<feature type="compositionally biased region" description="Basic and acidic residues" evidence="2">
    <location>
        <begin position="384"/>
        <end position="393"/>
    </location>
</feature>
<feature type="compositionally biased region" description="Low complexity" evidence="2">
    <location>
        <begin position="925"/>
        <end position="939"/>
    </location>
</feature>
<feature type="region of interest" description="Disordered" evidence="2">
    <location>
        <begin position="632"/>
        <end position="690"/>
    </location>
</feature>
<feature type="compositionally biased region" description="Basic and acidic residues" evidence="2">
    <location>
        <begin position="779"/>
        <end position="792"/>
    </location>
</feature>
<feature type="compositionally biased region" description="Polar residues" evidence="2">
    <location>
        <begin position="1027"/>
        <end position="1041"/>
    </location>
</feature>
<dbReference type="FunFam" id="1.20.1260.60:FF:000003">
    <property type="entry name" value="IST1-like protein isoform A"/>
    <property type="match status" value="1"/>
</dbReference>
<feature type="compositionally biased region" description="Polar residues" evidence="2">
    <location>
        <begin position="803"/>
        <end position="813"/>
    </location>
</feature>
<feature type="region of interest" description="Disordered" evidence="2">
    <location>
        <begin position="1070"/>
        <end position="1150"/>
    </location>
</feature>
<evidence type="ECO:0000313" key="3">
    <source>
        <dbReference type="EMBL" id="JAT41487.1"/>
    </source>
</evidence>
<evidence type="ECO:0000256" key="2">
    <source>
        <dbReference type="SAM" id="MobiDB-lite"/>
    </source>
</evidence>
<dbReference type="InterPro" id="IPR005061">
    <property type="entry name" value="Ist1"/>
</dbReference>
<feature type="region of interest" description="Disordered" evidence="2">
    <location>
        <begin position="872"/>
        <end position="1055"/>
    </location>
</feature>
<name>A0A1D1XGG0_9ARAE</name>
<feature type="compositionally biased region" description="Polar residues" evidence="2">
    <location>
        <begin position="998"/>
        <end position="1009"/>
    </location>
</feature>
<feature type="compositionally biased region" description="Basic and acidic residues" evidence="2">
    <location>
        <begin position="1010"/>
        <end position="1025"/>
    </location>
</feature>
<feature type="region of interest" description="Disordered" evidence="2">
    <location>
        <begin position="300"/>
        <end position="566"/>
    </location>
</feature>
<protein>
    <submittedName>
        <fullName evidence="3">IST1-like protein</fullName>
    </submittedName>
</protein>
<dbReference type="Pfam" id="PF03398">
    <property type="entry name" value="Ist1"/>
    <property type="match status" value="1"/>
</dbReference>
<reference evidence="3" key="1">
    <citation type="submission" date="2015-07" db="EMBL/GenBank/DDBJ databases">
        <title>Transcriptome Assembly of Anthurium amnicola.</title>
        <authorList>
            <person name="Suzuki J."/>
        </authorList>
    </citation>
    <scope>NUCLEOTIDE SEQUENCE</scope>
</reference>
<feature type="compositionally biased region" description="Basic and acidic residues" evidence="2">
    <location>
        <begin position="353"/>
        <end position="364"/>
    </location>
</feature>
<organism evidence="3">
    <name type="scientific">Anthurium amnicola</name>
    <dbReference type="NCBI Taxonomy" id="1678845"/>
    <lineage>
        <taxon>Eukaryota</taxon>
        <taxon>Viridiplantae</taxon>
        <taxon>Streptophyta</taxon>
        <taxon>Embryophyta</taxon>
        <taxon>Tracheophyta</taxon>
        <taxon>Spermatophyta</taxon>
        <taxon>Magnoliopsida</taxon>
        <taxon>Liliopsida</taxon>
        <taxon>Araceae</taxon>
        <taxon>Pothoideae</taxon>
        <taxon>Potheae</taxon>
        <taxon>Anthurium</taxon>
    </lineage>
</organism>
<accession>A0A1D1XGG0</accession>
<feature type="compositionally biased region" description="Acidic residues" evidence="2">
    <location>
        <begin position="962"/>
        <end position="971"/>
    </location>
</feature>
<feature type="compositionally biased region" description="Basic and acidic residues" evidence="2">
    <location>
        <begin position="662"/>
        <end position="672"/>
    </location>
</feature>
<feature type="compositionally biased region" description="Low complexity" evidence="2">
    <location>
        <begin position="1081"/>
        <end position="1095"/>
    </location>
</feature>
<dbReference type="AlphaFoldDB" id="A0A1D1XGG0"/>
<dbReference type="GO" id="GO:0015031">
    <property type="term" value="P:protein transport"/>
    <property type="evidence" value="ECO:0007669"/>
    <property type="project" value="InterPro"/>
</dbReference>
<dbReference type="PANTHER" id="PTHR12161:SF13">
    <property type="entry name" value="REGULATOR OF VPS4 ACTIVITY IN THE MVB PATHWAY PROTEIN"/>
    <property type="match status" value="1"/>
</dbReference>
<gene>
    <name evidence="3" type="primary">DDB_G0289029_2</name>
    <name evidence="3" type="ORF">g.24317</name>
</gene>
<feature type="region of interest" description="Disordered" evidence="2">
    <location>
        <begin position="757"/>
        <end position="814"/>
    </location>
</feature>
<feature type="compositionally biased region" description="Polar residues" evidence="2">
    <location>
        <begin position="501"/>
        <end position="511"/>
    </location>
</feature>
<feature type="compositionally biased region" description="Basic and acidic residues" evidence="2">
    <location>
        <begin position="426"/>
        <end position="441"/>
    </location>
</feature>
<sequence>MLSKSFKAGKCKTSLKLAVARIKLLKNKRGVQVKQMRRDLAQLLEAGQDQTARIRVEHVIREEKTMSAYDLIELYCELIVARLAIIESQKKCPIDLKEAISSVIFASPRCADIPELLDVRKHFVAKYGKEFATSALELRPDCGVNRLVVEKLSAKAPDIETKIKVLTAIAQEHDIKWDPSASEEQIQNPPEDRLGGPNSFTSKIPVESSTVQFPPPLGQKHKPTAKSNEEDMGISSAGSNSFSPPLVDTGSQHGPRASGKTYDGSESRHSYIRDEHGSLNQQKWTMEFKDATSAAQVAAESAERASMAARAAAELASRGNDSEFSSRSREPSMYGSKRDTGNFMGSKLQGESLSRDSINRDHNINEATYARNPRMQSGLEAEGMQEHITRDSETSSSRYGGVVSSPSRHRSSEEDAIVLNQRSKKIGKDDSPGEESAERHPIRPISNSNNHSHDRDVSISNLQKSDSYAPERFLKEDPVQNLSEGADRADATRGGIEMKTSKSLSSRSGASNIDHETIWDSPSHKNYVNQQSLGSAEREINLDGHEHGFNDNASVVFDRSDSDNDDHLEIESHMEMHDHDPNFRQPEANIHISSSKMDYLVPDQQQSSGFHVKDGSHSSLLSVSRVQPAELSGTVRGYNTPSQSNTATYDASDGPSSDSDDEMGKFTGRGDTDLDSLQGKRNVGKYEHPQSLSKSLLVDMEPMDRLDQSSVSFTAADAKPDSSYVGEHELNFGRLTGGLKNKGYLRPPYVKNPMVDEPLASEISTNDSLEKPVAPSRDMTARNEDANKDIHNRKSHFRKNKDSVSGSQNSYDSDNIETEHLEQQPAFGSSVCGSVASLTSKLDDSLTVDNKQKVSGTFMRSESNELIQEAPYQRSIGRASKERSGTSAAACIDKNTEKQSLSPARSRHFTGASASIPSNHKVDNTKTTTSNTGKTAGHTDSSEKKLLGKTYEGSRSATIPFFDEENDEDEVLQPRRTFGNLGIRGGRVSQRTRGTKVGQPSNVTGSPHDSSGEGKTSDLERKPFEESCSTSETPFKPSTRSAKPENNRNSKFAPPNLVMEWQHEQISGAEALVQKDGLEASQSSLSGSNLSQSDSMQTNTSASNKDMKPSTLGGGKPSRENSLKGSHVHPKLPDYESLAAHFHSLRSNRR</sequence>
<feature type="compositionally biased region" description="Polar residues" evidence="2">
    <location>
        <begin position="198"/>
        <end position="212"/>
    </location>
</feature>
<dbReference type="Gene3D" id="1.20.1260.60">
    <property type="entry name" value="Vacuolar protein sorting-associated protein Ist1"/>
    <property type="match status" value="1"/>
</dbReference>
<feature type="compositionally biased region" description="Low complexity" evidence="2">
    <location>
        <begin position="300"/>
        <end position="318"/>
    </location>
</feature>
<dbReference type="EMBL" id="GDJX01026449">
    <property type="protein sequence ID" value="JAT41487.1"/>
    <property type="molecule type" value="Transcribed_RNA"/>
</dbReference>
<proteinExistence type="inferred from homology"/>
<feature type="compositionally biased region" description="Basic and acidic residues" evidence="2">
    <location>
        <begin position="320"/>
        <end position="340"/>
    </location>
</feature>
<feature type="compositionally biased region" description="Polar residues" evidence="2">
    <location>
        <begin position="637"/>
        <end position="649"/>
    </location>
</feature>
<dbReference type="PANTHER" id="PTHR12161">
    <property type="entry name" value="IST1 FAMILY MEMBER"/>
    <property type="match status" value="1"/>
</dbReference>
<evidence type="ECO:0000256" key="1">
    <source>
        <dbReference type="ARBA" id="ARBA00005536"/>
    </source>
</evidence>
<comment type="similarity">
    <text evidence="1">Belongs to the IST1 family.</text>
</comment>
<feature type="compositionally biased region" description="Polar residues" evidence="2">
    <location>
        <begin position="524"/>
        <end position="534"/>
    </location>
</feature>
<dbReference type="InterPro" id="IPR042277">
    <property type="entry name" value="IST1-like"/>
</dbReference>
<feature type="compositionally biased region" description="Basic and acidic residues" evidence="2">
    <location>
        <begin position="536"/>
        <end position="549"/>
    </location>
</feature>
<feature type="region of interest" description="Disordered" evidence="2">
    <location>
        <begin position="176"/>
        <end position="269"/>
    </location>
</feature>